<gene>
    <name evidence="2" type="ORF">C2845_PM12G08810</name>
</gene>
<keyword evidence="3" id="KW-1185">Reference proteome</keyword>
<sequence>MASHPYLKKVRWLFSRLLFSLGIDPSLSMMIAAFWMFVQENEVIEGIDFYLNNFCYEAVGDPLNDFEIQELIYEYAQDHDAHLKEEIYTGLGLGTNLAESSSQTHSSQGQGTMAHLLDPIEKETTSSPSIDSLGETVDALNITETTDELQHRLDIILKEERTLLVSFFDGYPLTGHELNDFFSWFEVVEEITIEEPSIRPNPLWALITFRSPYILTSVLNGEQRFHFIINGKDVWVQRYIEAKERHFAANGKDLFCWGVHLLQHPSILRDEEDKLPLNSNPPSATGCTRWDSIQLGHEVCQFGSQVTSDSK</sequence>
<comment type="caution">
    <text evidence="2">The sequence shown here is derived from an EMBL/GenBank/DDBJ whole genome shotgun (WGS) entry which is preliminary data.</text>
</comment>
<protein>
    <submittedName>
        <fullName evidence="2">Uncharacterized protein</fullName>
    </submittedName>
</protein>
<dbReference type="PANTHER" id="PTHR33527">
    <property type="entry name" value="OS07G0274300 PROTEIN"/>
    <property type="match status" value="1"/>
</dbReference>
<evidence type="ECO:0000313" key="2">
    <source>
        <dbReference type="EMBL" id="RLM78951.1"/>
    </source>
</evidence>
<dbReference type="AlphaFoldDB" id="A0A3L6QE23"/>
<name>A0A3L6QE23_PANMI</name>
<dbReference type="PANTHER" id="PTHR33527:SF14">
    <property type="entry name" value="OS07G0274300 PROTEIN"/>
    <property type="match status" value="1"/>
</dbReference>
<keyword evidence="1" id="KW-0812">Transmembrane</keyword>
<evidence type="ECO:0000313" key="3">
    <source>
        <dbReference type="Proteomes" id="UP000275267"/>
    </source>
</evidence>
<keyword evidence="1" id="KW-0472">Membrane</keyword>
<evidence type="ECO:0000256" key="1">
    <source>
        <dbReference type="SAM" id="Phobius"/>
    </source>
</evidence>
<proteinExistence type="predicted"/>
<reference evidence="3" key="1">
    <citation type="journal article" date="2019" name="Nat. Commun.">
        <title>The genome of broomcorn millet.</title>
        <authorList>
            <person name="Zou C."/>
            <person name="Miki D."/>
            <person name="Li D."/>
            <person name="Tang Q."/>
            <person name="Xiao L."/>
            <person name="Rajput S."/>
            <person name="Deng P."/>
            <person name="Jia W."/>
            <person name="Huang R."/>
            <person name="Zhang M."/>
            <person name="Sun Y."/>
            <person name="Hu J."/>
            <person name="Fu X."/>
            <person name="Schnable P.S."/>
            <person name="Li F."/>
            <person name="Zhang H."/>
            <person name="Feng B."/>
            <person name="Zhu X."/>
            <person name="Liu R."/>
            <person name="Schnable J.C."/>
            <person name="Zhu J.-K."/>
            <person name="Zhang H."/>
        </authorList>
    </citation>
    <scope>NUCLEOTIDE SEQUENCE [LARGE SCALE GENOMIC DNA]</scope>
</reference>
<keyword evidence="1" id="KW-1133">Transmembrane helix</keyword>
<dbReference type="OrthoDB" id="1882251at2759"/>
<feature type="transmembrane region" description="Helical" evidence="1">
    <location>
        <begin position="12"/>
        <end position="38"/>
    </location>
</feature>
<organism evidence="2 3">
    <name type="scientific">Panicum miliaceum</name>
    <name type="common">Proso millet</name>
    <name type="synonym">Broomcorn millet</name>
    <dbReference type="NCBI Taxonomy" id="4540"/>
    <lineage>
        <taxon>Eukaryota</taxon>
        <taxon>Viridiplantae</taxon>
        <taxon>Streptophyta</taxon>
        <taxon>Embryophyta</taxon>
        <taxon>Tracheophyta</taxon>
        <taxon>Spermatophyta</taxon>
        <taxon>Magnoliopsida</taxon>
        <taxon>Liliopsida</taxon>
        <taxon>Poales</taxon>
        <taxon>Poaceae</taxon>
        <taxon>PACMAD clade</taxon>
        <taxon>Panicoideae</taxon>
        <taxon>Panicodae</taxon>
        <taxon>Paniceae</taxon>
        <taxon>Panicinae</taxon>
        <taxon>Panicum</taxon>
        <taxon>Panicum sect. Panicum</taxon>
    </lineage>
</organism>
<accession>A0A3L6QE23</accession>
<dbReference type="EMBL" id="PQIB02000012">
    <property type="protein sequence ID" value="RLM78951.1"/>
    <property type="molecule type" value="Genomic_DNA"/>
</dbReference>
<dbReference type="Proteomes" id="UP000275267">
    <property type="component" value="Unassembled WGS sequence"/>
</dbReference>